<comment type="similarity">
    <text evidence="2">Belongs to the EamA transporter family.</text>
</comment>
<keyword evidence="3 7" id="KW-0812">Transmembrane</keyword>
<evidence type="ECO:0000256" key="4">
    <source>
        <dbReference type="ARBA" id="ARBA00022989"/>
    </source>
</evidence>
<feature type="transmembrane region" description="Helical" evidence="7">
    <location>
        <begin position="36"/>
        <end position="53"/>
    </location>
</feature>
<dbReference type="InterPro" id="IPR037185">
    <property type="entry name" value="EmrE-like"/>
</dbReference>
<evidence type="ECO:0000256" key="2">
    <source>
        <dbReference type="ARBA" id="ARBA00007362"/>
    </source>
</evidence>
<feature type="transmembrane region" description="Helical" evidence="7">
    <location>
        <begin position="59"/>
        <end position="79"/>
    </location>
</feature>
<sequence length="314" mass="32198">RPLLAATLRALPAGLLLLAVTRTLPRGRWWGRSALLGLLNFGAFLPLLFLSAYRLPGGVAAVLGAAQPLLVAALTTMLLHQPQNPRRIVAALAAPVGIALVVVQPGAGLDPVGVAAGLTASASMAGGLVLTRLWGRPPGAGVLALTSWQLTAGGALLAPLALAVEGPPPALTGPALAGYGWLALAGTALAYALWFRGAERLPVVQVSLLGALSPLTAVLLGWLVLGQTLTALQTAGFTVALAATAAGQLPDRAGRPRSTTRTVVRRNRNNQSGPVVVHPTDGQGPGGTWRRPSTSRHRQLSGPSMSTRLSRRTT</sequence>
<protein>
    <submittedName>
        <fullName evidence="9">EamA family transporter</fullName>
    </submittedName>
</protein>
<feature type="transmembrane region" description="Helical" evidence="7">
    <location>
        <begin position="112"/>
        <end position="130"/>
    </location>
</feature>
<dbReference type="Pfam" id="PF00892">
    <property type="entry name" value="EamA"/>
    <property type="match status" value="2"/>
</dbReference>
<keyword evidence="10" id="KW-1185">Reference proteome</keyword>
<keyword evidence="5 7" id="KW-0472">Membrane</keyword>
<feature type="transmembrane region" description="Helical" evidence="7">
    <location>
        <begin position="142"/>
        <end position="164"/>
    </location>
</feature>
<evidence type="ECO:0000256" key="1">
    <source>
        <dbReference type="ARBA" id="ARBA00004141"/>
    </source>
</evidence>
<evidence type="ECO:0000256" key="6">
    <source>
        <dbReference type="SAM" id="MobiDB-lite"/>
    </source>
</evidence>
<name>A0ABS3W0E4_MICEH</name>
<dbReference type="EMBL" id="WVUH01000439">
    <property type="protein sequence ID" value="MBO4210265.1"/>
    <property type="molecule type" value="Genomic_DNA"/>
</dbReference>
<comment type="subcellular location">
    <subcellularLocation>
        <location evidence="1">Membrane</location>
        <topology evidence="1">Multi-pass membrane protein</topology>
    </subcellularLocation>
</comment>
<evidence type="ECO:0000313" key="10">
    <source>
        <dbReference type="Proteomes" id="UP000823521"/>
    </source>
</evidence>
<dbReference type="InterPro" id="IPR000620">
    <property type="entry name" value="EamA_dom"/>
</dbReference>
<evidence type="ECO:0000259" key="8">
    <source>
        <dbReference type="Pfam" id="PF00892"/>
    </source>
</evidence>
<feature type="transmembrane region" description="Helical" evidence="7">
    <location>
        <begin position="206"/>
        <end position="225"/>
    </location>
</feature>
<feature type="transmembrane region" description="Helical" evidence="7">
    <location>
        <begin position="88"/>
        <end position="106"/>
    </location>
</feature>
<feature type="domain" description="EamA" evidence="8">
    <location>
        <begin position="2"/>
        <end position="102"/>
    </location>
</feature>
<keyword evidence="4 7" id="KW-1133">Transmembrane helix</keyword>
<organism evidence="9 10">
    <name type="scientific">Micromonospora echinofusca</name>
    <dbReference type="NCBI Taxonomy" id="47858"/>
    <lineage>
        <taxon>Bacteria</taxon>
        <taxon>Bacillati</taxon>
        <taxon>Actinomycetota</taxon>
        <taxon>Actinomycetes</taxon>
        <taxon>Micromonosporales</taxon>
        <taxon>Micromonosporaceae</taxon>
        <taxon>Micromonospora</taxon>
    </lineage>
</organism>
<accession>A0ABS3W0E4</accession>
<feature type="region of interest" description="Disordered" evidence="6">
    <location>
        <begin position="266"/>
        <end position="314"/>
    </location>
</feature>
<gene>
    <name evidence="9" type="ORF">GSF22_30365</name>
</gene>
<feature type="transmembrane region" description="Helical" evidence="7">
    <location>
        <begin position="176"/>
        <end position="194"/>
    </location>
</feature>
<reference evidence="9 10" key="1">
    <citation type="submission" date="2019-12" db="EMBL/GenBank/DDBJ databases">
        <title>Whole genome sequencing of endophytic Actinobacterium Micromonospora sp. MPMI6T.</title>
        <authorList>
            <person name="Evv R."/>
            <person name="Podile A.R."/>
        </authorList>
    </citation>
    <scope>NUCLEOTIDE SEQUENCE [LARGE SCALE GENOMIC DNA]</scope>
    <source>
        <strain evidence="9 10">MPMI6</strain>
    </source>
</reference>
<evidence type="ECO:0000256" key="7">
    <source>
        <dbReference type="SAM" id="Phobius"/>
    </source>
</evidence>
<evidence type="ECO:0000256" key="3">
    <source>
        <dbReference type="ARBA" id="ARBA00022692"/>
    </source>
</evidence>
<comment type="caution">
    <text evidence="9">The sequence shown here is derived from an EMBL/GenBank/DDBJ whole genome shotgun (WGS) entry which is preliminary data.</text>
</comment>
<dbReference type="PANTHER" id="PTHR32322:SF2">
    <property type="entry name" value="EAMA DOMAIN-CONTAINING PROTEIN"/>
    <property type="match status" value="1"/>
</dbReference>
<dbReference type="Proteomes" id="UP000823521">
    <property type="component" value="Unassembled WGS sequence"/>
</dbReference>
<feature type="domain" description="EamA" evidence="8">
    <location>
        <begin position="113"/>
        <end position="244"/>
    </location>
</feature>
<dbReference type="PANTHER" id="PTHR32322">
    <property type="entry name" value="INNER MEMBRANE TRANSPORTER"/>
    <property type="match status" value="1"/>
</dbReference>
<dbReference type="InterPro" id="IPR050638">
    <property type="entry name" value="AA-Vitamin_Transporters"/>
</dbReference>
<evidence type="ECO:0000256" key="5">
    <source>
        <dbReference type="ARBA" id="ARBA00023136"/>
    </source>
</evidence>
<evidence type="ECO:0000313" key="9">
    <source>
        <dbReference type="EMBL" id="MBO4210265.1"/>
    </source>
</evidence>
<feature type="non-terminal residue" evidence="9">
    <location>
        <position position="1"/>
    </location>
</feature>
<dbReference type="RefSeq" id="WP_208817360.1">
    <property type="nucleotide sequence ID" value="NZ_WVUH01000439.1"/>
</dbReference>
<proteinExistence type="inferred from homology"/>
<dbReference type="SUPFAM" id="SSF103481">
    <property type="entry name" value="Multidrug resistance efflux transporter EmrE"/>
    <property type="match status" value="2"/>
</dbReference>